<comment type="caution">
    <text evidence="1">The sequence shown here is derived from an EMBL/GenBank/DDBJ whole genome shotgun (WGS) entry which is preliminary data.</text>
</comment>
<dbReference type="InterPro" id="IPR032774">
    <property type="entry name" value="WG_beta_rep"/>
</dbReference>
<keyword evidence="2" id="KW-1185">Reference proteome</keyword>
<dbReference type="PANTHER" id="PTHR37841:SF1">
    <property type="entry name" value="DUF3298 DOMAIN-CONTAINING PROTEIN"/>
    <property type="match status" value="1"/>
</dbReference>
<dbReference type="Pfam" id="PF14903">
    <property type="entry name" value="WG_beta_rep"/>
    <property type="match status" value="5"/>
</dbReference>
<evidence type="ECO:0000313" key="1">
    <source>
        <dbReference type="EMBL" id="MBA9074413.1"/>
    </source>
</evidence>
<dbReference type="SUPFAM" id="SSF69360">
    <property type="entry name" value="Cell wall binding repeat"/>
    <property type="match status" value="1"/>
</dbReference>
<gene>
    <name evidence="1" type="ORF">GGR22_002580</name>
</gene>
<protein>
    <recommendedName>
        <fullName evidence="3">WG repeat-containing protein</fullName>
    </recommendedName>
</protein>
<evidence type="ECO:0000313" key="2">
    <source>
        <dbReference type="Proteomes" id="UP000555003"/>
    </source>
</evidence>
<name>A0ABR6DRU1_9FLAO</name>
<proteinExistence type="predicted"/>
<dbReference type="RefSeq" id="WP_182493960.1">
    <property type="nucleotide sequence ID" value="NZ_JACJIS010000002.1"/>
</dbReference>
<dbReference type="PANTHER" id="PTHR37841">
    <property type="entry name" value="GLR2918 PROTEIN"/>
    <property type="match status" value="1"/>
</dbReference>
<accession>A0ABR6DRU1</accession>
<reference evidence="1 2" key="1">
    <citation type="submission" date="2020-08" db="EMBL/GenBank/DDBJ databases">
        <title>Genomic Encyclopedia of Type Strains, Phase IV (KMG-IV): sequencing the most valuable type-strain genomes for metagenomic binning, comparative biology and taxonomic classification.</title>
        <authorList>
            <person name="Goeker M."/>
        </authorList>
    </citation>
    <scope>NUCLEOTIDE SEQUENCE [LARGE SCALE GENOMIC DNA]</scope>
    <source>
        <strain evidence="1 2">DSM 100397</strain>
    </source>
</reference>
<dbReference type="Proteomes" id="UP000555003">
    <property type="component" value="Unassembled WGS sequence"/>
</dbReference>
<evidence type="ECO:0008006" key="3">
    <source>
        <dbReference type="Google" id="ProtNLM"/>
    </source>
</evidence>
<organism evidence="1 2">
    <name type="scientific">Flavobacterium gossypii</name>
    <dbReference type="NCBI Taxonomy" id="1646119"/>
    <lineage>
        <taxon>Bacteria</taxon>
        <taxon>Pseudomonadati</taxon>
        <taxon>Bacteroidota</taxon>
        <taxon>Flavobacteriia</taxon>
        <taxon>Flavobacteriales</taxon>
        <taxon>Flavobacteriaceae</taxon>
        <taxon>Flavobacterium</taxon>
    </lineage>
</organism>
<sequence length="506" mass="55699">MMKLKLFLVAIAFHALGSAQEKKYLAQVRLNDKYGYIDTSGREVVPVIYDDVGAYGSIDDSGTWGDNLIPVNIGKSNPALIEPPMPKLAVDPGKASDSIENSSIYIQLGPPAGEQDAGNADGQWGYCNAAGVLAIPVQFDKALPFSEGRAAVEIKGRWGYIDTAGKIIIPAIYEKAEAFSEGYAAVQKKGRYGYINIQGEEVIGFQYESARSFKSGRARVFEKKDQNTNRKGMACWAINKKGERVTAADYDIESDFSEGLAMYSLSKLEPYAAVRYGIITTEGKILTPAVYDEIWDFTDGLAKVMVYKSTADLREAYPAYGYINTLGKEVIKPQFATAEQFRYGMAVVSEIDDTDDGWSRYGLINTKGTFVLDFNWKYLRLIDGSQLWAVPLDNSQMRRITTKGKTLGSFTDAHLLDLGNGLFVETNGYGEPVAFAGSTAKITIDLAKLQDTKFLAYQFGLVRFGEPCSSCEGYDAQQQGLMDLKGNVVTKTKYSEISDFEPTDTK</sequence>
<dbReference type="EMBL" id="JACJIS010000002">
    <property type="protein sequence ID" value="MBA9074413.1"/>
    <property type="molecule type" value="Genomic_DNA"/>
</dbReference>